<gene>
    <name evidence="1" type="ORF">PVK06_030765</name>
</gene>
<organism evidence="1 2">
    <name type="scientific">Gossypium arboreum</name>
    <name type="common">Tree cotton</name>
    <name type="synonym">Gossypium nanking</name>
    <dbReference type="NCBI Taxonomy" id="29729"/>
    <lineage>
        <taxon>Eukaryota</taxon>
        <taxon>Viridiplantae</taxon>
        <taxon>Streptophyta</taxon>
        <taxon>Embryophyta</taxon>
        <taxon>Tracheophyta</taxon>
        <taxon>Spermatophyta</taxon>
        <taxon>Magnoliopsida</taxon>
        <taxon>eudicotyledons</taxon>
        <taxon>Gunneridae</taxon>
        <taxon>Pentapetalae</taxon>
        <taxon>rosids</taxon>
        <taxon>malvids</taxon>
        <taxon>Malvales</taxon>
        <taxon>Malvaceae</taxon>
        <taxon>Malvoideae</taxon>
        <taxon>Gossypium</taxon>
    </lineage>
</organism>
<sequence>MEEVLRFLTKGKEVWRYQTGTKIPETFNQVLITPRKIMDEVRMFKNLVHSRTLRY</sequence>
<name>A0ABR0NRI4_GOSAR</name>
<protein>
    <submittedName>
        <fullName evidence="1">Uncharacterized protein</fullName>
    </submittedName>
</protein>
<reference evidence="1 2" key="1">
    <citation type="submission" date="2023-03" db="EMBL/GenBank/DDBJ databases">
        <title>WGS of Gossypium arboreum.</title>
        <authorList>
            <person name="Yu D."/>
        </authorList>
    </citation>
    <scope>NUCLEOTIDE SEQUENCE [LARGE SCALE GENOMIC DNA]</scope>
    <source>
        <tissue evidence="1">Leaf</tissue>
    </source>
</reference>
<keyword evidence="2" id="KW-1185">Reference proteome</keyword>
<dbReference type="EMBL" id="JARKNE010000009">
    <property type="protein sequence ID" value="KAK5803124.1"/>
    <property type="molecule type" value="Genomic_DNA"/>
</dbReference>
<proteinExistence type="predicted"/>
<comment type="caution">
    <text evidence="1">The sequence shown here is derived from an EMBL/GenBank/DDBJ whole genome shotgun (WGS) entry which is preliminary data.</text>
</comment>
<evidence type="ECO:0000313" key="1">
    <source>
        <dbReference type="EMBL" id="KAK5803124.1"/>
    </source>
</evidence>
<evidence type="ECO:0000313" key="2">
    <source>
        <dbReference type="Proteomes" id="UP001358586"/>
    </source>
</evidence>
<accession>A0ABR0NRI4</accession>
<dbReference type="Proteomes" id="UP001358586">
    <property type="component" value="Chromosome 9"/>
</dbReference>